<reference evidence="3 4" key="1">
    <citation type="submission" date="2016-02" db="EMBL/GenBank/DDBJ databases">
        <title>Genome analysis of coral dinoflagellate symbionts highlights evolutionary adaptations to a symbiotic lifestyle.</title>
        <authorList>
            <person name="Aranda M."/>
            <person name="Li Y."/>
            <person name="Liew Y.J."/>
            <person name="Baumgarten S."/>
            <person name="Simakov O."/>
            <person name="Wilson M."/>
            <person name="Piel J."/>
            <person name="Ashoor H."/>
            <person name="Bougouffa S."/>
            <person name="Bajic V.B."/>
            <person name="Ryu T."/>
            <person name="Ravasi T."/>
            <person name="Bayer T."/>
            <person name="Micklem G."/>
            <person name="Kim H."/>
            <person name="Bhak J."/>
            <person name="Lajeunesse T.C."/>
            <person name="Voolstra C.R."/>
        </authorList>
    </citation>
    <scope>NUCLEOTIDE SEQUENCE [LARGE SCALE GENOMIC DNA]</scope>
    <source>
        <strain evidence="3 4">CCMP2467</strain>
    </source>
</reference>
<keyword evidence="2" id="KW-0472">Membrane</keyword>
<evidence type="ECO:0000256" key="1">
    <source>
        <dbReference type="SAM" id="MobiDB-lite"/>
    </source>
</evidence>
<dbReference type="InterPro" id="IPR035897">
    <property type="entry name" value="Toll_tir_struct_dom_sf"/>
</dbReference>
<feature type="transmembrane region" description="Helical" evidence="2">
    <location>
        <begin position="95"/>
        <end position="116"/>
    </location>
</feature>
<dbReference type="Proteomes" id="UP000186817">
    <property type="component" value="Unassembled WGS sequence"/>
</dbReference>
<evidence type="ECO:0000313" key="3">
    <source>
        <dbReference type="EMBL" id="OLP89057.1"/>
    </source>
</evidence>
<protein>
    <submittedName>
        <fullName evidence="3">Uncharacterized protein</fullName>
    </submittedName>
</protein>
<feature type="transmembrane region" description="Helical" evidence="2">
    <location>
        <begin position="128"/>
        <end position="146"/>
    </location>
</feature>
<name>A0A1Q9D1K4_SYMMI</name>
<gene>
    <name evidence="3" type="ORF">AK812_SmicGene29518</name>
</gene>
<dbReference type="EMBL" id="LSRX01000779">
    <property type="protein sequence ID" value="OLP89057.1"/>
    <property type="molecule type" value="Genomic_DNA"/>
</dbReference>
<feature type="transmembrane region" description="Helical" evidence="2">
    <location>
        <begin position="440"/>
        <end position="460"/>
    </location>
</feature>
<dbReference type="OrthoDB" id="10510591at2759"/>
<evidence type="ECO:0000256" key="2">
    <source>
        <dbReference type="SAM" id="Phobius"/>
    </source>
</evidence>
<keyword evidence="4" id="KW-1185">Reference proteome</keyword>
<organism evidence="3 4">
    <name type="scientific">Symbiodinium microadriaticum</name>
    <name type="common">Dinoflagellate</name>
    <name type="synonym">Zooxanthella microadriatica</name>
    <dbReference type="NCBI Taxonomy" id="2951"/>
    <lineage>
        <taxon>Eukaryota</taxon>
        <taxon>Sar</taxon>
        <taxon>Alveolata</taxon>
        <taxon>Dinophyceae</taxon>
        <taxon>Suessiales</taxon>
        <taxon>Symbiodiniaceae</taxon>
        <taxon>Symbiodinium</taxon>
    </lineage>
</organism>
<feature type="transmembrane region" description="Helical" evidence="2">
    <location>
        <begin position="269"/>
        <end position="289"/>
    </location>
</feature>
<feature type="transmembrane region" description="Helical" evidence="2">
    <location>
        <begin position="511"/>
        <end position="531"/>
    </location>
</feature>
<keyword evidence="2" id="KW-0812">Transmembrane</keyword>
<feature type="transmembrane region" description="Helical" evidence="2">
    <location>
        <begin position="230"/>
        <end position="254"/>
    </location>
</feature>
<comment type="caution">
    <text evidence="3">The sequence shown here is derived from an EMBL/GenBank/DDBJ whole genome shotgun (WGS) entry which is preliminary data.</text>
</comment>
<feature type="transmembrane region" description="Helical" evidence="2">
    <location>
        <begin position="480"/>
        <end position="499"/>
    </location>
</feature>
<keyword evidence="2" id="KW-1133">Transmembrane helix</keyword>
<proteinExistence type="predicted"/>
<evidence type="ECO:0000313" key="4">
    <source>
        <dbReference type="Proteomes" id="UP000186817"/>
    </source>
</evidence>
<feature type="region of interest" description="Disordered" evidence="1">
    <location>
        <begin position="1"/>
        <end position="34"/>
    </location>
</feature>
<sequence>MVPWRPEPEPLPTPAAERERRSSRRSGHSSDSLPSELAAELLRGVPVDACLSRFGEHFRRDSQEDGYPLSQSTHCIDFFLSHDWHTSGWKKTVALLLYFNGVPAAVVTLCVCILTTGLEWANQLPGGWATATTATYTTYLLVFCFWQRIRRFCRSSVPVVFLDRLCIDQQDDDRKRRGIQGLAGFLATSKKLLVLWTPKTFTRLWCAFELAHFLRPESGGKPVEILPVPLALLLMLTCVLNLVFWSFFHIWLHIESTANGELVSGEGDFWVVFSALIVFSPVFAVCYTLQASIGIDHVRELRNLEGYTRNFSVRDAECFCCKVGHVHPDTGEEVLCDRALVYQTLRRWYTQSEADRARSMEGHLDSFDVAVRELMRLLFTEGLGSGTPPLRLILALAALSPLALLPQYVHIARTEADRARGWWTEPWEERFAEEHFEEYFWKWIAAFVHVPAVSLFQFWLAINTSKIGAIVSLSFAKWKAVVAVVFTNIFLLGGFWAPYSYCSFPKEALKFLGVGVYFSVVLLGTYSWQYWHTLQRIFCWGNTGDSGLLVYLQRSGTPGDLEDDVTPIVSVVYDRRRSSSLMHRSTSPSLEGPYAPQPGDVFQVVLRCPNYPGWRSHCSQVCLVADCEKQTQEELPGELSKDWQELSENAFYRLWAALGDSESFLTLDSSHLSLAGQEKQKVFKAAKEITSEDQRGPELLMERVHRIARPSALPRKVLEGAQRLLQKLVLSAVLSSPEKVDES</sequence>
<dbReference type="SUPFAM" id="SSF52200">
    <property type="entry name" value="Toll/Interleukin receptor TIR domain"/>
    <property type="match status" value="1"/>
</dbReference>
<dbReference type="AlphaFoldDB" id="A0A1Q9D1K4"/>
<accession>A0A1Q9D1K4</accession>